<keyword evidence="2" id="KW-0548">Nucleotidyltransferase</keyword>
<dbReference type="SUPFAM" id="SSF56672">
    <property type="entry name" value="DNA/RNA polymerases"/>
    <property type="match status" value="1"/>
</dbReference>
<feature type="domain" description="Reverse transcriptase" evidence="1">
    <location>
        <begin position="1"/>
        <end position="70"/>
    </location>
</feature>
<accession>A0A6L2K2U8</accession>
<dbReference type="GO" id="GO:0003964">
    <property type="term" value="F:RNA-directed DNA polymerase activity"/>
    <property type="evidence" value="ECO:0007669"/>
    <property type="project" value="UniProtKB-KW"/>
</dbReference>
<protein>
    <submittedName>
        <fullName evidence="2">Putative reverse transcriptase domain-containing protein</fullName>
    </submittedName>
</protein>
<proteinExistence type="predicted"/>
<dbReference type="InterPro" id="IPR056924">
    <property type="entry name" value="SH3_Tf2-1"/>
</dbReference>
<keyword evidence="2" id="KW-0808">Transferase</keyword>
<keyword evidence="2" id="KW-0695">RNA-directed DNA polymerase</keyword>
<reference evidence="2" key="1">
    <citation type="journal article" date="2019" name="Sci. Rep.">
        <title>Draft genome of Tanacetum cinerariifolium, the natural source of mosquito coil.</title>
        <authorList>
            <person name="Yamashiro T."/>
            <person name="Shiraishi A."/>
            <person name="Satake H."/>
            <person name="Nakayama K."/>
        </authorList>
    </citation>
    <scope>NUCLEOTIDE SEQUENCE</scope>
</reference>
<dbReference type="InterPro" id="IPR000477">
    <property type="entry name" value="RT_dom"/>
</dbReference>
<dbReference type="Pfam" id="PF00078">
    <property type="entry name" value="RVT_1"/>
    <property type="match status" value="1"/>
</dbReference>
<dbReference type="InterPro" id="IPR043128">
    <property type="entry name" value="Rev_trsase/Diguanyl_cyclase"/>
</dbReference>
<evidence type="ECO:0000259" key="1">
    <source>
        <dbReference type="PROSITE" id="PS50878"/>
    </source>
</evidence>
<dbReference type="PROSITE" id="PS50878">
    <property type="entry name" value="RT_POL"/>
    <property type="match status" value="1"/>
</dbReference>
<dbReference type="EMBL" id="BKCJ010001672">
    <property type="protein sequence ID" value="GEU43170.1"/>
    <property type="molecule type" value="Genomic_DNA"/>
</dbReference>
<evidence type="ECO:0000313" key="2">
    <source>
        <dbReference type="EMBL" id="GEU43170.1"/>
    </source>
</evidence>
<dbReference type="PANTHER" id="PTHR37984:SF5">
    <property type="entry name" value="PROTEIN NYNRIN-LIKE"/>
    <property type="match status" value="1"/>
</dbReference>
<sequence length="308" mass="36085">MDLMNRVCKPYLDKFVIVFIDDILIYSKSKVEHAKHLKLILELLKKEELYAKFSKRNLWLSWVQFLGHMIDSEGIHVNPAKIESIKDWASPKTPTEIHQFLGLAGYYRRFMEGFLKIAKPMTKLTQKNITHLPLVEFSYNNSYHTSITAALFEALYGRKCRSPICWAEVGDAQLTGLEIVHETTEKIILIKKLIQAVGDRQKSYADRRWVIRFGKLRKLNPHYIRPFKILAKVVKLSYRLKLPEKSSRVYSTFYVSNLKKCFVDEPLSIPLDEIQIDGKLNFIEEPVKIMDQEVKRLNQSRIPIMKVR</sequence>
<dbReference type="InterPro" id="IPR050951">
    <property type="entry name" value="Retrovirus_Pol_polyprotein"/>
</dbReference>
<comment type="caution">
    <text evidence="2">The sequence shown here is derived from an EMBL/GenBank/DDBJ whole genome shotgun (WGS) entry which is preliminary data.</text>
</comment>
<dbReference type="AlphaFoldDB" id="A0A6L2K2U8"/>
<organism evidence="2">
    <name type="scientific">Tanacetum cinerariifolium</name>
    <name type="common">Dalmatian daisy</name>
    <name type="synonym">Chrysanthemum cinerariifolium</name>
    <dbReference type="NCBI Taxonomy" id="118510"/>
    <lineage>
        <taxon>Eukaryota</taxon>
        <taxon>Viridiplantae</taxon>
        <taxon>Streptophyta</taxon>
        <taxon>Embryophyta</taxon>
        <taxon>Tracheophyta</taxon>
        <taxon>Spermatophyta</taxon>
        <taxon>Magnoliopsida</taxon>
        <taxon>eudicotyledons</taxon>
        <taxon>Gunneridae</taxon>
        <taxon>Pentapetalae</taxon>
        <taxon>asterids</taxon>
        <taxon>campanulids</taxon>
        <taxon>Asterales</taxon>
        <taxon>Asteraceae</taxon>
        <taxon>Asteroideae</taxon>
        <taxon>Anthemideae</taxon>
        <taxon>Anthemidinae</taxon>
        <taxon>Tanacetum</taxon>
    </lineage>
</organism>
<gene>
    <name evidence="2" type="ORF">Tci_015148</name>
</gene>
<dbReference type="PANTHER" id="PTHR37984">
    <property type="entry name" value="PROTEIN CBG26694"/>
    <property type="match status" value="1"/>
</dbReference>
<name>A0A6L2K2U8_TANCI</name>
<dbReference type="Gene3D" id="3.30.70.270">
    <property type="match status" value="2"/>
</dbReference>
<dbReference type="Pfam" id="PF24626">
    <property type="entry name" value="SH3_Tf2-1"/>
    <property type="match status" value="1"/>
</dbReference>
<dbReference type="InterPro" id="IPR043502">
    <property type="entry name" value="DNA/RNA_pol_sf"/>
</dbReference>